<dbReference type="InterPro" id="IPR000835">
    <property type="entry name" value="HTH_MarR-typ"/>
</dbReference>
<evidence type="ECO:0000256" key="2">
    <source>
        <dbReference type="ARBA" id="ARBA00023125"/>
    </source>
</evidence>
<proteinExistence type="predicted"/>
<dbReference type="Gene3D" id="1.10.10.10">
    <property type="entry name" value="Winged helix-like DNA-binding domain superfamily/Winged helix DNA-binding domain"/>
    <property type="match status" value="1"/>
</dbReference>
<evidence type="ECO:0000259" key="4">
    <source>
        <dbReference type="PROSITE" id="PS50995"/>
    </source>
</evidence>
<dbReference type="EMBL" id="CP031769">
    <property type="protein sequence ID" value="AXR05546.1"/>
    <property type="molecule type" value="Genomic_DNA"/>
</dbReference>
<dbReference type="Pfam" id="PF01047">
    <property type="entry name" value="MarR"/>
    <property type="match status" value="1"/>
</dbReference>
<evidence type="ECO:0000256" key="1">
    <source>
        <dbReference type="ARBA" id="ARBA00023015"/>
    </source>
</evidence>
<feature type="domain" description="HTH marR-type" evidence="4">
    <location>
        <begin position="8"/>
        <end position="139"/>
    </location>
</feature>
<dbReference type="KEGG" id="salm:D0Y50_03655"/>
<sequence>MNDDLMLKNQLCHRFYTVSNAFSRAYRPLLAKLDITYPQYVVLMSLWENEGITISDLVEHTQIDSGAMSLILKKLTSKGFLTVSQAQDDKRVKIVSLTAYGRKMRATASNIPQQMRCDIAALSDSQARTLIELIDKLSSGLQRSLCQRENES</sequence>
<evidence type="ECO:0000313" key="6">
    <source>
        <dbReference type="Proteomes" id="UP000262073"/>
    </source>
</evidence>
<dbReference type="InterPro" id="IPR036390">
    <property type="entry name" value="WH_DNA-bd_sf"/>
</dbReference>
<dbReference type="AlphaFoldDB" id="A0A346NJ39"/>
<dbReference type="SUPFAM" id="SSF46785">
    <property type="entry name" value="Winged helix' DNA-binding domain"/>
    <property type="match status" value="1"/>
</dbReference>
<reference evidence="5 6" key="1">
    <citation type="submission" date="2018-08" db="EMBL/GenBank/DDBJ databases">
        <title>Salinimonas sediminis sp. nov., a piezophilic bacterium isolated from a deep-sea sediment sample from the New Britain Trench.</title>
        <authorList>
            <person name="Cao J."/>
        </authorList>
    </citation>
    <scope>NUCLEOTIDE SEQUENCE [LARGE SCALE GENOMIC DNA]</scope>
    <source>
        <strain evidence="5 6">N102</strain>
    </source>
</reference>
<name>A0A346NJ39_9ALTE</name>
<dbReference type="PROSITE" id="PS50995">
    <property type="entry name" value="HTH_MARR_2"/>
    <property type="match status" value="1"/>
</dbReference>
<organism evidence="5 6">
    <name type="scientific">Salinimonas sediminis</name>
    <dbReference type="NCBI Taxonomy" id="2303538"/>
    <lineage>
        <taxon>Bacteria</taxon>
        <taxon>Pseudomonadati</taxon>
        <taxon>Pseudomonadota</taxon>
        <taxon>Gammaproteobacteria</taxon>
        <taxon>Alteromonadales</taxon>
        <taxon>Alteromonadaceae</taxon>
        <taxon>Alteromonas/Salinimonas group</taxon>
        <taxon>Salinimonas</taxon>
    </lineage>
</organism>
<evidence type="ECO:0000256" key="3">
    <source>
        <dbReference type="ARBA" id="ARBA00023163"/>
    </source>
</evidence>
<accession>A0A346NJ39</accession>
<keyword evidence="2" id="KW-0238">DNA-binding</keyword>
<protein>
    <submittedName>
        <fullName evidence="5">MarR family transcriptional regulator</fullName>
    </submittedName>
</protein>
<evidence type="ECO:0000313" key="5">
    <source>
        <dbReference type="EMBL" id="AXR05546.1"/>
    </source>
</evidence>
<dbReference type="OrthoDB" id="9806864at2"/>
<keyword evidence="6" id="KW-1185">Reference proteome</keyword>
<gene>
    <name evidence="5" type="ORF">D0Y50_03655</name>
</gene>
<dbReference type="PANTHER" id="PTHR42756">
    <property type="entry name" value="TRANSCRIPTIONAL REGULATOR, MARR"/>
    <property type="match status" value="1"/>
</dbReference>
<dbReference type="GO" id="GO:0003677">
    <property type="term" value="F:DNA binding"/>
    <property type="evidence" value="ECO:0007669"/>
    <property type="project" value="UniProtKB-KW"/>
</dbReference>
<keyword evidence="1" id="KW-0805">Transcription regulation</keyword>
<dbReference type="GO" id="GO:0003700">
    <property type="term" value="F:DNA-binding transcription factor activity"/>
    <property type="evidence" value="ECO:0007669"/>
    <property type="project" value="InterPro"/>
</dbReference>
<dbReference type="RefSeq" id="WP_117315555.1">
    <property type="nucleotide sequence ID" value="NZ_CP031769.1"/>
</dbReference>
<dbReference type="PANTHER" id="PTHR42756:SF1">
    <property type="entry name" value="TRANSCRIPTIONAL REPRESSOR OF EMRAB OPERON"/>
    <property type="match status" value="1"/>
</dbReference>
<dbReference type="SMART" id="SM00347">
    <property type="entry name" value="HTH_MARR"/>
    <property type="match status" value="1"/>
</dbReference>
<dbReference type="InterPro" id="IPR036388">
    <property type="entry name" value="WH-like_DNA-bd_sf"/>
</dbReference>
<keyword evidence="3" id="KW-0804">Transcription</keyword>
<dbReference type="Proteomes" id="UP000262073">
    <property type="component" value="Chromosome"/>
</dbReference>